<organism evidence="3 4">
    <name type="scientific">Arabidopsis thaliana</name>
    <name type="common">Mouse-ear cress</name>
    <dbReference type="NCBI Taxonomy" id="3702"/>
    <lineage>
        <taxon>Eukaryota</taxon>
        <taxon>Viridiplantae</taxon>
        <taxon>Streptophyta</taxon>
        <taxon>Embryophyta</taxon>
        <taxon>Tracheophyta</taxon>
        <taxon>Spermatophyta</taxon>
        <taxon>Magnoliopsida</taxon>
        <taxon>eudicotyledons</taxon>
        <taxon>Gunneridae</taxon>
        <taxon>Pentapetalae</taxon>
        <taxon>rosids</taxon>
        <taxon>malvids</taxon>
        <taxon>Brassicales</taxon>
        <taxon>Brassicaceae</taxon>
        <taxon>Camelineae</taxon>
        <taxon>Arabidopsis</taxon>
    </lineage>
</organism>
<dbReference type="AlphaFoldDB" id="A0A654EU29"/>
<dbReference type="GeneID" id="816414"/>
<name>A0A654EU29_ARATH</name>
<reference evidence="3 4" key="1">
    <citation type="submission" date="2019-11" db="EMBL/GenBank/DDBJ databases">
        <authorList>
            <person name="Jiao W.-B."/>
            <person name="Schneeberger K."/>
        </authorList>
    </citation>
    <scope>NUCLEOTIDE SEQUENCE [LARGE SCALE GENOMIC DNA]</scope>
    <source>
        <strain evidence="4">cv. An-1</strain>
        <strain evidence="5">cv. C24</strain>
    </source>
</reference>
<dbReference type="Araport" id="AT2G18970"/>
<dbReference type="ExpressionAtlas" id="A0A654EU29">
    <property type="expression patterns" value="baseline and differential"/>
</dbReference>
<evidence type="ECO:0000313" key="2">
    <source>
        <dbReference type="EMBL" id="CAA0365813.1"/>
    </source>
</evidence>
<evidence type="ECO:0000313" key="5">
    <source>
        <dbReference type="Proteomes" id="UP000434276"/>
    </source>
</evidence>
<sequence>MRKPCLLHVSRVLVWLERKDSLSLVYNLPLHVKFVCFVGTLTGRYLYRAKTHEREKEKEMVW</sequence>
<dbReference type="EMBL" id="CACRSJ010000105">
    <property type="protein sequence ID" value="VYS52797.1"/>
    <property type="molecule type" value="Genomic_DNA"/>
</dbReference>
<protein>
    <submittedName>
        <fullName evidence="3">Uncharacterized protein</fullName>
    </submittedName>
</protein>
<evidence type="ECO:0000313" key="3">
    <source>
        <dbReference type="EMBL" id="VYS52797.1"/>
    </source>
</evidence>
<evidence type="ECO:0000313" key="4">
    <source>
        <dbReference type="Proteomes" id="UP000426265"/>
    </source>
</evidence>
<dbReference type="Proteomes" id="UP000426265">
    <property type="component" value="Unassembled WGS sequence"/>
</dbReference>
<proteinExistence type="predicted"/>
<gene>
    <name evidence="1" type="ordered locus">At2g18970</name>
    <name evidence="3" type="ORF">AN1_LOCUS8258</name>
    <name evidence="2" type="ORF">C24_LOCUS8106</name>
</gene>
<dbReference type="KEGG" id="ath:AT2G18970"/>
<accession>A0A654EU29</accession>
<dbReference type="EMBL" id="CACSHJ010000088">
    <property type="protein sequence ID" value="CAA0365813.1"/>
    <property type="molecule type" value="Genomic_DNA"/>
</dbReference>
<evidence type="ECO:0000313" key="1">
    <source>
        <dbReference type="Araport" id="AT2G18970"/>
    </source>
</evidence>
<dbReference type="Proteomes" id="UP000434276">
    <property type="component" value="Unassembled WGS sequence"/>
</dbReference>